<accession>A0A5B7XV33</accession>
<gene>
    <name evidence="1" type="ORF">FG904_02165</name>
</gene>
<dbReference type="EMBL" id="CP040825">
    <property type="protein sequence ID" value="QCZ36801.1"/>
    <property type="molecule type" value="Genomic_DNA"/>
</dbReference>
<proteinExistence type="predicted"/>
<sequence>MIKLNLKNTNLSTEYEKNRILNLKTIAIHKNWTNEQLSLKTGLSVRTIIRYKKEIFNTEKGDKSFVRTKHKNINKVKDRKISDDLFQEIYKQYLETNNAIIDIERTDNELSYKEFYETFLDQNIKEKLSYSWMIYRFNELGFHNRHTTKRGRKITRDLKKIKKLNEETHMMIAEIQNKQNTTKNKEWFWI</sequence>
<organism evidence="1 2">
    <name type="scientific">Mycoplasma nasistruthionis</name>
    <dbReference type="NCBI Taxonomy" id="353852"/>
    <lineage>
        <taxon>Bacteria</taxon>
        <taxon>Bacillati</taxon>
        <taxon>Mycoplasmatota</taxon>
        <taxon>Mollicutes</taxon>
        <taxon>Mycoplasmataceae</taxon>
        <taxon>Mycoplasma</taxon>
    </lineage>
</organism>
<dbReference type="RefSeq" id="WP_139592283.1">
    <property type="nucleotide sequence ID" value="NZ_CP040825.1"/>
</dbReference>
<evidence type="ECO:0000313" key="2">
    <source>
        <dbReference type="Proteomes" id="UP000305457"/>
    </source>
</evidence>
<dbReference type="KEGG" id="mnh:FG904_02165"/>
<protein>
    <submittedName>
        <fullName evidence="1">Uncharacterized protein</fullName>
    </submittedName>
</protein>
<evidence type="ECO:0000313" key="1">
    <source>
        <dbReference type="EMBL" id="QCZ36801.1"/>
    </source>
</evidence>
<reference evidence="1 2" key="1">
    <citation type="submission" date="2019-06" db="EMBL/GenBank/DDBJ databases">
        <title>Mycoplasma sp. 2F1A isolated from ostrich.</title>
        <authorList>
            <person name="Spergser J."/>
        </authorList>
    </citation>
    <scope>NUCLEOTIDE SEQUENCE [LARGE SCALE GENOMIC DNA]</scope>
    <source>
        <strain evidence="1 2">2F1A</strain>
    </source>
</reference>
<dbReference type="AlphaFoldDB" id="A0A5B7XV33"/>
<dbReference type="Proteomes" id="UP000305457">
    <property type="component" value="Chromosome"/>
</dbReference>
<name>A0A5B7XV33_9MOLU</name>